<dbReference type="HOGENOM" id="CLU_843079_0_0_1"/>
<name>K3Y8N5_SETIT</name>
<proteinExistence type="predicted"/>
<protein>
    <submittedName>
        <fullName evidence="2">Uncharacterized protein</fullName>
    </submittedName>
</protein>
<feature type="region of interest" description="Disordered" evidence="1">
    <location>
        <begin position="25"/>
        <end position="50"/>
    </location>
</feature>
<dbReference type="Proteomes" id="UP000004995">
    <property type="component" value="Unassembled WGS sequence"/>
</dbReference>
<feature type="region of interest" description="Disordered" evidence="1">
    <location>
        <begin position="179"/>
        <end position="232"/>
    </location>
</feature>
<dbReference type="EMBL" id="AGNK02004334">
    <property type="status" value="NOT_ANNOTATED_CDS"/>
    <property type="molecule type" value="Genomic_DNA"/>
</dbReference>
<accession>K3Y8N5</accession>
<evidence type="ECO:0000256" key="1">
    <source>
        <dbReference type="SAM" id="MobiDB-lite"/>
    </source>
</evidence>
<evidence type="ECO:0000313" key="2">
    <source>
        <dbReference type="EnsemblPlants" id="KQK97197"/>
    </source>
</evidence>
<organism evidence="2 3">
    <name type="scientific">Setaria italica</name>
    <name type="common">Foxtail millet</name>
    <name type="synonym">Panicum italicum</name>
    <dbReference type="NCBI Taxonomy" id="4555"/>
    <lineage>
        <taxon>Eukaryota</taxon>
        <taxon>Viridiplantae</taxon>
        <taxon>Streptophyta</taxon>
        <taxon>Embryophyta</taxon>
        <taxon>Tracheophyta</taxon>
        <taxon>Spermatophyta</taxon>
        <taxon>Magnoliopsida</taxon>
        <taxon>Liliopsida</taxon>
        <taxon>Poales</taxon>
        <taxon>Poaceae</taxon>
        <taxon>PACMAD clade</taxon>
        <taxon>Panicoideae</taxon>
        <taxon>Panicodae</taxon>
        <taxon>Paniceae</taxon>
        <taxon>Cenchrinae</taxon>
        <taxon>Setaria</taxon>
    </lineage>
</organism>
<dbReference type="InParanoid" id="K3Y8N5"/>
<sequence>MEKGAVGPAPPADARATISCGGCMVASPRRKSSSSSSNSSHRPISGFRGGRTGTLTGADWWYGGAAGPAFFGLAVAGMARAAEFGDWVGDIAPPLPAPAPVPVAAAAEAEAEAAAAAMVALRRSSVPALAAAAAAAVPPPPAPPRTRRRLSPSCIASAARRPRCPCACGAPRPGLLGGGGAASGDEKRKSSSWSSSPATNEGSVGDDEGVDGDENIPMKRSPAGDRRVRYSSIARSGPPGCPLLSWPRLERAMRRRGGLVFMGVCAARDPPGWGRGETRAAGPHARSLRSVPRLGGTRPGGGAGRGCYGGTSGEGRRLGAGGWICQVFAH</sequence>
<evidence type="ECO:0000313" key="3">
    <source>
        <dbReference type="Proteomes" id="UP000004995"/>
    </source>
</evidence>
<feature type="compositionally biased region" description="Gly residues" evidence="1">
    <location>
        <begin position="297"/>
        <end position="307"/>
    </location>
</feature>
<keyword evidence="3" id="KW-1185">Reference proteome</keyword>
<feature type="compositionally biased region" description="Acidic residues" evidence="1">
    <location>
        <begin position="204"/>
        <end position="214"/>
    </location>
</feature>
<feature type="region of interest" description="Disordered" evidence="1">
    <location>
        <begin position="275"/>
        <end position="307"/>
    </location>
</feature>
<dbReference type="EnsemblPlants" id="KQK97197">
    <property type="protein sequence ID" value="KQK97197"/>
    <property type="gene ID" value="SETIT_010577mg"/>
</dbReference>
<dbReference type="AlphaFoldDB" id="K3Y8N5"/>
<dbReference type="Gramene" id="KQK97197">
    <property type="protein sequence ID" value="KQK97197"/>
    <property type="gene ID" value="SETIT_010577mg"/>
</dbReference>
<reference evidence="2" key="2">
    <citation type="submission" date="2018-08" db="UniProtKB">
        <authorList>
            <consortium name="EnsemblPlants"/>
        </authorList>
    </citation>
    <scope>IDENTIFICATION</scope>
    <source>
        <strain evidence="2">Yugu1</strain>
    </source>
</reference>
<reference evidence="3" key="1">
    <citation type="journal article" date="2012" name="Nat. Biotechnol.">
        <title>Reference genome sequence of the model plant Setaria.</title>
        <authorList>
            <person name="Bennetzen J.L."/>
            <person name="Schmutz J."/>
            <person name="Wang H."/>
            <person name="Percifield R."/>
            <person name="Hawkins J."/>
            <person name="Pontaroli A.C."/>
            <person name="Estep M."/>
            <person name="Feng L."/>
            <person name="Vaughn J.N."/>
            <person name="Grimwood J."/>
            <person name="Jenkins J."/>
            <person name="Barry K."/>
            <person name="Lindquist E."/>
            <person name="Hellsten U."/>
            <person name="Deshpande S."/>
            <person name="Wang X."/>
            <person name="Wu X."/>
            <person name="Mitros T."/>
            <person name="Triplett J."/>
            <person name="Yang X."/>
            <person name="Ye C.Y."/>
            <person name="Mauro-Herrera M."/>
            <person name="Wang L."/>
            <person name="Li P."/>
            <person name="Sharma M."/>
            <person name="Sharma R."/>
            <person name="Ronald P.C."/>
            <person name="Panaud O."/>
            <person name="Kellogg E.A."/>
            <person name="Brutnell T.P."/>
            <person name="Doust A.N."/>
            <person name="Tuskan G.A."/>
            <person name="Rokhsar D."/>
            <person name="Devos K.M."/>
        </authorList>
    </citation>
    <scope>NUCLEOTIDE SEQUENCE [LARGE SCALE GENOMIC DNA]</scope>
    <source>
        <strain evidence="3">cv. Yugu1</strain>
    </source>
</reference>